<dbReference type="EMBL" id="LQPG01000018">
    <property type="protein sequence ID" value="ORW11173.1"/>
    <property type="molecule type" value="Genomic_DNA"/>
</dbReference>
<name>A0A1X1YJH5_9MYCO</name>
<evidence type="ECO:0000313" key="2">
    <source>
        <dbReference type="Proteomes" id="UP000193866"/>
    </source>
</evidence>
<dbReference type="AlphaFoldDB" id="A0A1X1YJH5"/>
<evidence type="ECO:0000313" key="1">
    <source>
        <dbReference type="EMBL" id="ORW11173.1"/>
    </source>
</evidence>
<dbReference type="Proteomes" id="UP000193866">
    <property type="component" value="Unassembled WGS sequence"/>
</dbReference>
<sequence length="88" mass="9151">MEAVKQTAVGRVMALRQVIAALVGAVKRAVVGPVVALRPEIMATVLRAVSQLEPPDRPAVSLACREAAVEVERPVSAGRAAALAVHHP</sequence>
<proteinExistence type="predicted"/>
<reference evidence="1 2" key="1">
    <citation type="submission" date="2016-01" db="EMBL/GenBank/DDBJ databases">
        <title>The new phylogeny of the genus Mycobacterium.</title>
        <authorList>
            <person name="Tarcisio F."/>
            <person name="Conor M."/>
            <person name="Antonella G."/>
            <person name="Elisabetta G."/>
            <person name="Giulia F.S."/>
            <person name="Sara T."/>
            <person name="Anna F."/>
            <person name="Clotilde B."/>
            <person name="Roberto B."/>
            <person name="Veronica D.S."/>
            <person name="Fabio R."/>
            <person name="Monica P."/>
            <person name="Olivier J."/>
            <person name="Enrico T."/>
            <person name="Nicola S."/>
        </authorList>
    </citation>
    <scope>NUCLEOTIDE SEQUENCE [LARGE SCALE GENOMIC DNA]</scope>
    <source>
        <strain evidence="1 2">DSM 45394</strain>
    </source>
</reference>
<organism evidence="1 2">
    <name type="scientific">Mycolicibacter longobardus</name>
    <dbReference type="NCBI Taxonomy" id="1108812"/>
    <lineage>
        <taxon>Bacteria</taxon>
        <taxon>Bacillati</taxon>
        <taxon>Actinomycetota</taxon>
        <taxon>Actinomycetes</taxon>
        <taxon>Mycobacteriales</taxon>
        <taxon>Mycobacteriaceae</taxon>
        <taxon>Mycolicibacter</taxon>
    </lineage>
</organism>
<protein>
    <submittedName>
        <fullName evidence="1">Uncharacterized protein</fullName>
    </submittedName>
</protein>
<accession>A0A1X1YJH5</accession>
<gene>
    <name evidence="1" type="ORF">AWC16_11360</name>
</gene>
<comment type="caution">
    <text evidence="1">The sequence shown here is derived from an EMBL/GenBank/DDBJ whole genome shotgun (WGS) entry which is preliminary data.</text>
</comment>
<keyword evidence="2" id="KW-1185">Reference proteome</keyword>